<protein>
    <recommendedName>
        <fullName evidence="4">Transmembrane protein</fullName>
    </recommendedName>
</protein>
<gene>
    <name evidence="2" type="ORF">SCULI_v1c07550</name>
</gene>
<dbReference type="EMBL" id="CP006681">
    <property type="protein sequence ID" value="AHI53096.1"/>
    <property type="molecule type" value="Genomic_DNA"/>
</dbReference>
<evidence type="ECO:0000313" key="3">
    <source>
        <dbReference type="Proteomes" id="UP000019267"/>
    </source>
</evidence>
<proteinExistence type="predicted"/>
<sequence length="90" mass="10019">MTAIIVVLLFAFSFSLLAIWLSTKGLTSGIVLGFLFGSPLIGAICIVLRNQFYMNIKLNKSIDIKSNLINIFTKTEEGEYLILVEDDSEE</sequence>
<evidence type="ECO:0008006" key="4">
    <source>
        <dbReference type="Google" id="ProtNLM"/>
    </source>
</evidence>
<dbReference type="Proteomes" id="UP000019267">
    <property type="component" value="Chromosome"/>
</dbReference>
<organism evidence="2 3">
    <name type="scientific">Spiroplasma culicicola AES-1</name>
    <dbReference type="NCBI Taxonomy" id="1276246"/>
    <lineage>
        <taxon>Bacteria</taxon>
        <taxon>Bacillati</taxon>
        <taxon>Mycoplasmatota</taxon>
        <taxon>Mollicutes</taxon>
        <taxon>Entomoplasmatales</taxon>
        <taxon>Spiroplasmataceae</taxon>
        <taxon>Spiroplasma</taxon>
    </lineage>
</organism>
<dbReference type="KEGG" id="scq:SCULI_v1c07550"/>
<keyword evidence="1" id="KW-1133">Transmembrane helix</keyword>
<evidence type="ECO:0000313" key="2">
    <source>
        <dbReference type="EMBL" id="AHI53096.1"/>
    </source>
</evidence>
<name>W6A7X9_9MOLU</name>
<keyword evidence="1" id="KW-0472">Membrane</keyword>
<keyword evidence="3" id="KW-1185">Reference proteome</keyword>
<evidence type="ECO:0000256" key="1">
    <source>
        <dbReference type="SAM" id="Phobius"/>
    </source>
</evidence>
<dbReference type="AlphaFoldDB" id="W6A7X9"/>
<dbReference type="RefSeq" id="WP_025363325.1">
    <property type="nucleotide sequence ID" value="NZ_CP006681.1"/>
</dbReference>
<dbReference type="PATRIC" id="fig|1276246.3.peg.753"/>
<accession>W6A7X9</accession>
<feature type="transmembrane region" description="Helical" evidence="1">
    <location>
        <begin position="28"/>
        <end position="48"/>
    </location>
</feature>
<keyword evidence="1" id="KW-0812">Transmembrane</keyword>
<dbReference type="STRING" id="1276246.SCULI_v1c07550"/>
<dbReference type="HOGENOM" id="CLU_2439264_0_0_14"/>
<reference evidence="2 3" key="1">
    <citation type="journal article" date="2014" name="Genome Biol. Evol.">
        <title>Molecular evolution of the substrate utilization strategies and putative virulence factors in mosquito-associated Spiroplasma species.</title>
        <authorList>
            <person name="Chang T.H."/>
            <person name="Lo W.S."/>
            <person name="Ku C."/>
            <person name="Chen L.L."/>
            <person name="Kuo C.H."/>
        </authorList>
    </citation>
    <scope>NUCLEOTIDE SEQUENCE [LARGE SCALE GENOMIC DNA]</scope>
    <source>
        <strain evidence="2">AES-1</strain>
    </source>
</reference>